<evidence type="ECO:0000313" key="3">
    <source>
        <dbReference type="Proteomes" id="UP001055439"/>
    </source>
</evidence>
<protein>
    <submittedName>
        <fullName evidence="2">Uncharacterized protein</fullName>
    </submittedName>
</protein>
<sequence>MAGLRCCFYTTERCCFGSIRKREVMTLPWSFLSLPPCLLASAGFRREGDMPRSRTFALSSTGNQATPSTTTG</sequence>
<evidence type="ECO:0000313" key="2">
    <source>
        <dbReference type="EMBL" id="URD76000.1"/>
    </source>
</evidence>
<name>A0A9E7EEQ8_9LILI</name>
<keyword evidence="3" id="KW-1185">Reference proteome</keyword>
<dbReference type="AlphaFoldDB" id="A0A9E7EEQ8"/>
<dbReference type="EMBL" id="CP097502">
    <property type="protein sequence ID" value="URD76000.1"/>
    <property type="molecule type" value="Genomic_DNA"/>
</dbReference>
<feature type="region of interest" description="Disordered" evidence="1">
    <location>
        <begin position="51"/>
        <end position="72"/>
    </location>
</feature>
<evidence type="ECO:0000256" key="1">
    <source>
        <dbReference type="SAM" id="MobiDB-lite"/>
    </source>
</evidence>
<proteinExistence type="predicted"/>
<reference evidence="2" key="1">
    <citation type="submission" date="2022-05" db="EMBL/GenBank/DDBJ databases">
        <title>The Musa troglodytarum L. genome provides insights into the mechanism of non-climacteric behaviour and enrichment of carotenoids.</title>
        <authorList>
            <person name="Wang J."/>
        </authorList>
    </citation>
    <scope>NUCLEOTIDE SEQUENCE</scope>
    <source>
        <tissue evidence="2">Leaf</tissue>
    </source>
</reference>
<dbReference type="Proteomes" id="UP001055439">
    <property type="component" value="Chromosome 1"/>
</dbReference>
<organism evidence="2 3">
    <name type="scientific">Musa troglodytarum</name>
    <name type="common">fe'i banana</name>
    <dbReference type="NCBI Taxonomy" id="320322"/>
    <lineage>
        <taxon>Eukaryota</taxon>
        <taxon>Viridiplantae</taxon>
        <taxon>Streptophyta</taxon>
        <taxon>Embryophyta</taxon>
        <taxon>Tracheophyta</taxon>
        <taxon>Spermatophyta</taxon>
        <taxon>Magnoliopsida</taxon>
        <taxon>Liliopsida</taxon>
        <taxon>Zingiberales</taxon>
        <taxon>Musaceae</taxon>
        <taxon>Musa</taxon>
    </lineage>
</organism>
<gene>
    <name evidence="2" type="ORF">MUK42_36977</name>
</gene>
<accession>A0A9E7EEQ8</accession>
<feature type="compositionally biased region" description="Polar residues" evidence="1">
    <location>
        <begin position="56"/>
        <end position="72"/>
    </location>
</feature>